<dbReference type="AlphaFoldDB" id="A0A4U1D1P9"/>
<reference evidence="5 6" key="1">
    <citation type="journal article" date="2011" name="J. Microbiol.">
        <title>Bacillus kyonggiensis sp. nov., isolated from soil of a lettuce field.</title>
        <authorList>
            <person name="Dong K."/>
            <person name="Lee S."/>
        </authorList>
    </citation>
    <scope>NUCLEOTIDE SEQUENCE [LARGE SCALE GENOMIC DNA]</scope>
    <source>
        <strain evidence="5 6">NB22</strain>
    </source>
</reference>
<dbReference type="PANTHER" id="PTHR43479">
    <property type="entry name" value="ACREF/ENVCD OPERON REPRESSOR-RELATED"/>
    <property type="match status" value="1"/>
</dbReference>
<dbReference type="PANTHER" id="PTHR43479:SF11">
    <property type="entry name" value="ACREF_ENVCD OPERON REPRESSOR-RELATED"/>
    <property type="match status" value="1"/>
</dbReference>
<keyword evidence="2 3" id="KW-0238">DNA-binding</keyword>
<keyword evidence="1" id="KW-0678">Repressor</keyword>
<sequence>MSQKAKEKRETLINSAIQLLQEEGVNALTLDAVAKKANTSKGGLLYHFPNKQALIEGIVQDIYEKFSEEFFILVEKETRNRYTKAFIELCFNDLSKHSDLYVGSMEVPFLENKQVQDIYQNILEHLKKDELDETTINLIRLTIDGVYYNKFSTIAPLTAVEMDEIKQKLYRLAEGE</sequence>
<organism evidence="5 6">
    <name type="scientific">Robertmurraya kyonggiensis</name>
    <dbReference type="NCBI Taxonomy" id="1037680"/>
    <lineage>
        <taxon>Bacteria</taxon>
        <taxon>Bacillati</taxon>
        <taxon>Bacillota</taxon>
        <taxon>Bacilli</taxon>
        <taxon>Bacillales</taxon>
        <taxon>Bacillaceae</taxon>
        <taxon>Robertmurraya</taxon>
    </lineage>
</organism>
<proteinExistence type="predicted"/>
<evidence type="ECO:0000256" key="2">
    <source>
        <dbReference type="ARBA" id="ARBA00023125"/>
    </source>
</evidence>
<gene>
    <name evidence="5" type="ORF">FA727_14875</name>
</gene>
<dbReference type="RefSeq" id="WP_048717991.1">
    <property type="nucleotide sequence ID" value="NZ_SWBM01000003.1"/>
</dbReference>
<comment type="caution">
    <text evidence="5">The sequence shown here is derived from an EMBL/GenBank/DDBJ whole genome shotgun (WGS) entry which is preliminary data.</text>
</comment>
<feature type="domain" description="HTH tetR-type" evidence="4">
    <location>
        <begin position="6"/>
        <end position="66"/>
    </location>
</feature>
<dbReference type="Pfam" id="PF00440">
    <property type="entry name" value="TetR_N"/>
    <property type="match status" value="1"/>
</dbReference>
<dbReference type="SUPFAM" id="SSF46689">
    <property type="entry name" value="Homeodomain-like"/>
    <property type="match status" value="1"/>
</dbReference>
<feature type="DNA-binding region" description="H-T-H motif" evidence="3">
    <location>
        <begin position="29"/>
        <end position="48"/>
    </location>
</feature>
<evidence type="ECO:0000259" key="4">
    <source>
        <dbReference type="PROSITE" id="PS50977"/>
    </source>
</evidence>
<evidence type="ECO:0000256" key="1">
    <source>
        <dbReference type="ARBA" id="ARBA00022491"/>
    </source>
</evidence>
<dbReference type="InterPro" id="IPR041479">
    <property type="entry name" value="TetR_CgmR_C"/>
</dbReference>
<evidence type="ECO:0000313" key="6">
    <source>
        <dbReference type="Proteomes" id="UP000307756"/>
    </source>
</evidence>
<dbReference type="Gene3D" id="1.10.357.10">
    <property type="entry name" value="Tetracycline Repressor, domain 2"/>
    <property type="match status" value="1"/>
</dbReference>
<dbReference type="InterPro" id="IPR001647">
    <property type="entry name" value="HTH_TetR"/>
</dbReference>
<dbReference type="GO" id="GO:0003677">
    <property type="term" value="F:DNA binding"/>
    <property type="evidence" value="ECO:0007669"/>
    <property type="project" value="UniProtKB-UniRule"/>
</dbReference>
<protein>
    <submittedName>
        <fullName evidence="5">TetR/AcrR family transcriptional regulator</fullName>
    </submittedName>
</protein>
<dbReference type="Proteomes" id="UP000307756">
    <property type="component" value="Unassembled WGS sequence"/>
</dbReference>
<dbReference type="InterPro" id="IPR050624">
    <property type="entry name" value="HTH-type_Tx_Regulator"/>
</dbReference>
<dbReference type="PRINTS" id="PR00455">
    <property type="entry name" value="HTHTETR"/>
</dbReference>
<keyword evidence="6" id="KW-1185">Reference proteome</keyword>
<evidence type="ECO:0000256" key="3">
    <source>
        <dbReference type="PROSITE-ProRule" id="PRU00335"/>
    </source>
</evidence>
<dbReference type="EMBL" id="SWBM01000003">
    <property type="protein sequence ID" value="TKC16235.1"/>
    <property type="molecule type" value="Genomic_DNA"/>
</dbReference>
<accession>A0A4U1D1P9</accession>
<dbReference type="Pfam" id="PF17937">
    <property type="entry name" value="TetR_C_28"/>
    <property type="match status" value="1"/>
</dbReference>
<dbReference type="OrthoDB" id="9806334at2"/>
<dbReference type="PROSITE" id="PS50977">
    <property type="entry name" value="HTH_TETR_2"/>
    <property type="match status" value="1"/>
</dbReference>
<name>A0A4U1D1P9_9BACI</name>
<dbReference type="InterPro" id="IPR009057">
    <property type="entry name" value="Homeodomain-like_sf"/>
</dbReference>
<evidence type="ECO:0000313" key="5">
    <source>
        <dbReference type="EMBL" id="TKC16235.1"/>
    </source>
</evidence>